<dbReference type="InterPro" id="IPR050922">
    <property type="entry name" value="LytR/CpsA/Psr_CW_biosynth"/>
</dbReference>
<comment type="similarity">
    <text evidence="1">Belongs to the LytR/CpsA/Psr (LCP) family.</text>
</comment>
<evidence type="ECO:0000313" key="5">
    <source>
        <dbReference type="Proteomes" id="UP001400965"/>
    </source>
</evidence>
<dbReference type="InterPro" id="IPR004474">
    <property type="entry name" value="LytR_CpsA_psr"/>
</dbReference>
<dbReference type="PANTHER" id="PTHR33392">
    <property type="entry name" value="POLYISOPRENYL-TEICHOIC ACID--PEPTIDOGLYCAN TEICHOIC ACID TRANSFERASE TAGU"/>
    <property type="match status" value="1"/>
</dbReference>
<feature type="signal peptide" evidence="2">
    <location>
        <begin position="1"/>
        <end position="26"/>
    </location>
</feature>
<dbReference type="Pfam" id="PF03816">
    <property type="entry name" value="LytR_cpsA_psr"/>
    <property type="match status" value="1"/>
</dbReference>
<keyword evidence="2" id="KW-0732">Signal</keyword>
<organism evidence="4 5">
    <name type="scientific">Paraclostridium tenue</name>
    <dbReference type="NCBI Taxonomy" id="1737"/>
    <lineage>
        <taxon>Bacteria</taxon>
        <taxon>Bacillati</taxon>
        <taxon>Bacillota</taxon>
        <taxon>Clostridia</taxon>
        <taxon>Peptostreptococcales</taxon>
        <taxon>Peptostreptococcaceae</taxon>
        <taxon>Paraclostridium</taxon>
    </lineage>
</organism>
<comment type="caution">
    <text evidence="4">The sequence shown here is derived from an EMBL/GenBank/DDBJ whole genome shotgun (WGS) entry which is preliminary data.</text>
</comment>
<accession>A0ABP3XKD3</accession>
<reference evidence="5" key="1">
    <citation type="journal article" date="2019" name="Int. J. Syst. Evol. Microbiol.">
        <title>The Global Catalogue of Microorganisms (GCM) 10K type strain sequencing project: providing services to taxonomists for standard genome sequencing and annotation.</title>
        <authorList>
            <consortium name="The Broad Institute Genomics Platform"/>
            <consortium name="The Broad Institute Genome Sequencing Center for Infectious Disease"/>
            <person name="Wu L."/>
            <person name="Ma J."/>
        </authorList>
    </citation>
    <scope>NUCLEOTIDE SEQUENCE [LARGE SCALE GENOMIC DNA]</scope>
    <source>
        <strain evidence="5">JCM 6486</strain>
    </source>
</reference>
<gene>
    <name evidence="4" type="ORF">GCM10008917_21650</name>
</gene>
<evidence type="ECO:0000256" key="2">
    <source>
        <dbReference type="SAM" id="SignalP"/>
    </source>
</evidence>
<name>A0ABP3XKD3_9FIRM</name>
<feature type="chain" id="PRO_5046020782" evidence="2">
    <location>
        <begin position="27"/>
        <end position="323"/>
    </location>
</feature>
<dbReference type="PANTHER" id="PTHR33392:SF6">
    <property type="entry name" value="POLYISOPRENYL-TEICHOIC ACID--PEPTIDOGLYCAN TEICHOIC ACID TRANSFERASE TAGU"/>
    <property type="match status" value="1"/>
</dbReference>
<dbReference type="Gene3D" id="3.40.630.190">
    <property type="entry name" value="LCP protein"/>
    <property type="match status" value="1"/>
</dbReference>
<evidence type="ECO:0000259" key="3">
    <source>
        <dbReference type="Pfam" id="PF03816"/>
    </source>
</evidence>
<evidence type="ECO:0000313" key="4">
    <source>
        <dbReference type="EMBL" id="GAA0865200.1"/>
    </source>
</evidence>
<feature type="domain" description="Cell envelope-related transcriptional attenuator" evidence="3">
    <location>
        <begin position="80"/>
        <end position="238"/>
    </location>
</feature>
<dbReference type="EMBL" id="BAAACP010000013">
    <property type="protein sequence ID" value="GAA0865200.1"/>
    <property type="molecule type" value="Genomic_DNA"/>
</dbReference>
<evidence type="ECO:0000256" key="1">
    <source>
        <dbReference type="ARBA" id="ARBA00006068"/>
    </source>
</evidence>
<sequence>MNKLKKFCIILSISVVIFSTISSVYALNSYSKVIDKSNENTIKSSNNRQDKKFDSLNKNKDVSNILLIGSDSKDFDNVGRSDAMMILTIDSTNKSIKLTSLVRDTLVNIPGHGYEKLTHAYAYGGAKLLLETIEKNFRISISDYVAVNFNSFIDLVDVLGGVEVDVKEKEIDHLNDVIVNSFDISNKEAEEPQFIRSDGKQLLNGYQALAYVRIRKVDSIYKRDNRQREVLKSIADKLVELPITNYPKVIKKILPYVDVNISMSKLINLAIKSKEIYNYELKQMEFPLEDYRESGRLAKDNSFVVKWNKTENLKKLNDFVYNN</sequence>
<dbReference type="RefSeq" id="WP_346045850.1">
    <property type="nucleotide sequence ID" value="NZ_BAAACP010000013.1"/>
</dbReference>
<proteinExistence type="inferred from homology"/>
<dbReference type="NCBIfam" id="TIGR00350">
    <property type="entry name" value="lytR_cpsA_psr"/>
    <property type="match status" value="1"/>
</dbReference>
<dbReference type="Proteomes" id="UP001400965">
    <property type="component" value="Unassembled WGS sequence"/>
</dbReference>
<keyword evidence="5" id="KW-1185">Reference proteome</keyword>
<protein>
    <submittedName>
        <fullName evidence="4">LCP family protein</fullName>
    </submittedName>
</protein>